<gene>
    <name evidence="5" type="ORF">JCM31447_29760</name>
</gene>
<dbReference type="PROSITE" id="PS00060">
    <property type="entry name" value="ADH_IRON_2"/>
    <property type="match status" value="1"/>
</dbReference>
<dbReference type="Gene3D" id="1.20.1090.10">
    <property type="entry name" value="Dehydroquinate synthase-like - alpha domain"/>
    <property type="match status" value="1"/>
</dbReference>
<dbReference type="InterPro" id="IPR001670">
    <property type="entry name" value="ADH_Fe/GldA"/>
</dbReference>
<accession>A0A4P2VXW4</accession>
<dbReference type="OrthoDB" id="9815791at2"/>
<organism evidence="5 6">
    <name type="scientific">Fluviispira sanaruensis</name>
    <dbReference type="NCBI Taxonomy" id="2493639"/>
    <lineage>
        <taxon>Bacteria</taxon>
        <taxon>Pseudomonadati</taxon>
        <taxon>Bdellovibrionota</taxon>
        <taxon>Oligoflexia</taxon>
        <taxon>Silvanigrellales</taxon>
        <taxon>Silvanigrellaceae</taxon>
        <taxon>Fluviispira</taxon>
    </lineage>
</organism>
<dbReference type="GO" id="GO:0005829">
    <property type="term" value="C:cytosol"/>
    <property type="evidence" value="ECO:0007669"/>
    <property type="project" value="TreeGrafter"/>
</dbReference>
<dbReference type="AlphaFoldDB" id="A0A4P2VXW4"/>
<dbReference type="SUPFAM" id="SSF56796">
    <property type="entry name" value="Dehydroquinate synthase-like"/>
    <property type="match status" value="1"/>
</dbReference>
<dbReference type="InterPro" id="IPR056798">
    <property type="entry name" value="ADH_Fe_C"/>
</dbReference>
<dbReference type="Gene3D" id="3.40.50.1970">
    <property type="match status" value="1"/>
</dbReference>
<dbReference type="InterPro" id="IPR044731">
    <property type="entry name" value="BDH-like"/>
</dbReference>
<dbReference type="GO" id="GO:0046872">
    <property type="term" value="F:metal ion binding"/>
    <property type="evidence" value="ECO:0007669"/>
    <property type="project" value="InterPro"/>
</dbReference>
<dbReference type="Pfam" id="PF25137">
    <property type="entry name" value="ADH_Fe_C"/>
    <property type="match status" value="1"/>
</dbReference>
<dbReference type="Pfam" id="PF00465">
    <property type="entry name" value="Fe-ADH"/>
    <property type="match status" value="1"/>
</dbReference>
<dbReference type="CDD" id="cd08187">
    <property type="entry name" value="BDH"/>
    <property type="match status" value="1"/>
</dbReference>
<proteinExistence type="inferred from homology"/>
<reference evidence="5 6" key="1">
    <citation type="submission" date="2018-12" db="EMBL/GenBank/DDBJ databases">
        <title>Rubrispira sanarue gen. nov., sp., nov., a member of the order Silvanigrellales, isolated from a brackish lake in Hamamatsu Japan.</title>
        <authorList>
            <person name="Maejima Y."/>
            <person name="Iino T."/>
            <person name="Muraguchi Y."/>
            <person name="Fukuda K."/>
            <person name="Nojiri H."/>
            <person name="Ohkuma M."/>
            <person name="Moriuchi R."/>
            <person name="Dohra H."/>
            <person name="Kimbara K."/>
            <person name="Shintani M."/>
        </authorList>
    </citation>
    <scope>NUCLEOTIDE SEQUENCE [LARGE SCALE GENOMIC DNA]</scope>
    <source>
        <strain evidence="5 6">RF1110005</strain>
    </source>
</reference>
<dbReference type="RefSeq" id="WP_130612371.1">
    <property type="nucleotide sequence ID" value="NZ_AP019368.1"/>
</dbReference>
<dbReference type="InterPro" id="IPR018211">
    <property type="entry name" value="ADH_Fe_CS"/>
</dbReference>
<dbReference type="PANTHER" id="PTHR43633">
    <property type="entry name" value="ALCOHOL DEHYDROGENASE YQHD"/>
    <property type="match status" value="1"/>
</dbReference>
<feature type="domain" description="Alcohol dehydrogenase iron-type/glycerol dehydrogenase GldA" evidence="3">
    <location>
        <begin position="9"/>
        <end position="174"/>
    </location>
</feature>
<keyword evidence="6" id="KW-1185">Reference proteome</keyword>
<dbReference type="GO" id="GO:1990002">
    <property type="term" value="F:methylglyoxal reductase (NADPH) (acetol producing) activity"/>
    <property type="evidence" value="ECO:0007669"/>
    <property type="project" value="TreeGrafter"/>
</dbReference>
<evidence type="ECO:0000313" key="5">
    <source>
        <dbReference type="EMBL" id="BBH54505.1"/>
    </source>
</evidence>
<dbReference type="Proteomes" id="UP000291236">
    <property type="component" value="Chromosome"/>
</dbReference>
<evidence type="ECO:0000256" key="2">
    <source>
        <dbReference type="ARBA" id="ARBA00023002"/>
    </source>
</evidence>
<dbReference type="GO" id="GO:0008106">
    <property type="term" value="F:alcohol dehydrogenase (NADP+) activity"/>
    <property type="evidence" value="ECO:0007669"/>
    <property type="project" value="TreeGrafter"/>
</dbReference>
<dbReference type="KEGG" id="sbf:JCM31447_29760"/>
<keyword evidence="2" id="KW-0560">Oxidoreductase</keyword>
<comment type="similarity">
    <text evidence="1">Belongs to the iron-containing alcohol dehydrogenase family.</text>
</comment>
<protein>
    <submittedName>
        <fullName evidence="5">NADH-dependent alcohol dehydrogenase</fullName>
    </submittedName>
</protein>
<sequence length="387" mass="42579">MDNFQLFNPVNVIFGKNTIGELPNLLKDKSNILFAFGGGSIKKNGVYQQIRSALANKNIIEFSGIEANPDYDTLIKAVELCKNESVDFILAVGGGSVIDGCKFIAHAAKFKGKNAWDILCGKEVKDALPLGCVLTLSATGSEMNTFSVISKRSTKEKRAFSSTLSFPKFSILDPTFSLSLPERQIINGIIDPYVHVTEQYLTYNVNAPLQTRQSEAILLTLIEEGPKALKNLENYEMRANLMWCATNALNGTIGKGVPQDWATHEIGHELTAQFGLDHAQTLAVILPAVLKHEFENKKKRLAHYGTKVFAIKGDSDSKIAKQAIEKTEKFFRSLGAKTRLSEYKITKKSLKAIPEQVMKVTGGKKLGEHGNIGAKEIGKILDLAFEK</sequence>
<feature type="domain" description="Fe-containing alcohol dehydrogenase-like C-terminal" evidence="4">
    <location>
        <begin position="186"/>
        <end position="359"/>
    </location>
</feature>
<dbReference type="EMBL" id="AP019368">
    <property type="protein sequence ID" value="BBH54505.1"/>
    <property type="molecule type" value="Genomic_DNA"/>
</dbReference>
<name>A0A4P2VXW4_FLUSA</name>
<evidence type="ECO:0000259" key="3">
    <source>
        <dbReference type="Pfam" id="PF00465"/>
    </source>
</evidence>
<dbReference type="GO" id="GO:1990362">
    <property type="term" value="F:butanol dehydrogenase (NAD+) activity"/>
    <property type="evidence" value="ECO:0007669"/>
    <property type="project" value="InterPro"/>
</dbReference>
<evidence type="ECO:0000256" key="1">
    <source>
        <dbReference type="ARBA" id="ARBA00007358"/>
    </source>
</evidence>
<evidence type="ECO:0000259" key="4">
    <source>
        <dbReference type="Pfam" id="PF25137"/>
    </source>
</evidence>
<dbReference type="FunFam" id="3.40.50.1970:FF:000003">
    <property type="entry name" value="Alcohol dehydrogenase, iron-containing"/>
    <property type="match status" value="1"/>
</dbReference>
<evidence type="ECO:0000313" key="6">
    <source>
        <dbReference type="Proteomes" id="UP000291236"/>
    </source>
</evidence>
<dbReference type="PANTHER" id="PTHR43633:SF1">
    <property type="entry name" value="ALCOHOL DEHYDROGENASE YQHD"/>
    <property type="match status" value="1"/>
</dbReference>